<sequence>MGRWGDGELGVGGWGKKGSFRLTPHYFPHSAHCFAEASATELSTHFSPPSSSLGTRNFALHPPYSALSTFHSAL</sequence>
<evidence type="ECO:0000313" key="1">
    <source>
        <dbReference type="EMBL" id="XPM65326.1"/>
    </source>
</evidence>
<dbReference type="Proteomes" id="UP000095472">
    <property type="component" value="Chromosome"/>
</dbReference>
<keyword evidence="2" id="KW-1185">Reference proteome</keyword>
<evidence type="ECO:0000313" key="2">
    <source>
        <dbReference type="Proteomes" id="UP000095472"/>
    </source>
</evidence>
<name>A0ACD5GZH3_9CYAN</name>
<organism evidence="1 2">
    <name type="scientific">Desertifilum tharense IPPAS B-1220</name>
    <dbReference type="NCBI Taxonomy" id="1781255"/>
    <lineage>
        <taxon>Bacteria</taxon>
        <taxon>Bacillati</taxon>
        <taxon>Cyanobacteriota</taxon>
        <taxon>Cyanophyceae</taxon>
        <taxon>Desertifilales</taxon>
        <taxon>Desertifilaceae</taxon>
        <taxon>Desertifilum</taxon>
    </lineage>
</organism>
<accession>A0ACD5GZH3</accession>
<dbReference type="EMBL" id="CP182909">
    <property type="protein sequence ID" value="XPM65326.1"/>
    <property type="molecule type" value="Genomic_DNA"/>
</dbReference>
<proteinExistence type="predicted"/>
<reference evidence="1 2" key="1">
    <citation type="journal article" date="2016" name="Genome Announc.">
        <title>Draft Genome Sequence of the Thermotolerant Cyanobacterium Desertifilum sp. IPPAS B-1220.</title>
        <authorList>
            <person name="Mironov K.S."/>
            <person name="Sinetova M.A."/>
            <person name="Bolatkhan K."/>
            <person name="Zayadan B.K."/>
            <person name="Ustinova V.V."/>
            <person name="Kupriyanova E.V."/>
            <person name="Skrypnik A.N."/>
            <person name="Gogoleva N.E."/>
            <person name="Gogolev Y.V."/>
            <person name="Los D.A."/>
        </authorList>
    </citation>
    <scope>NUCLEOTIDE SEQUENCE [LARGE SCALE GENOMIC DNA]</scope>
    <source>
        <strain evidence="1 2">IPPAS B-1220</strain>
    </source>
</reference>
<gene>
    <name evidence="1" type="ORF">BH720_006195</name>
</gene>
<protein>
    <submittedName>
        <fullName evidence="1">Uncharacterized protein</fullName>
    </submittedName>
</protein>